<feature type="transmembrane region" description="Helical" evidence="1">
    <location>
        <begin position="20"/>
        <end position="37"/>
    </location>
</feature>
<dbReference type="InterPro" id="IPR041489">
    <property type="entry name" value="PDZ_6"/>
</dbReference>
<dbReference type="InterPro" id="IPR036034">
    <property type="entry name" value="PDZ_sf"/>
</dbReference>
<keyword evidence="1" id="KW-1133">Transmembrane helix</keyword>
<dbReference type="EMBL" id="JBBAXC010000008">
    <property type="protein sequence ID" value="MEI5907636.1"/>
    <property type="molecule type" value="Genomic_DNA"/>
</dbReference>
<feature type="transmembrane region" description="Helical" evidence="1">
    <location>
        <begin position="80"/>
        <end position="97"/>
    </location>
</feature>
<organism evidence="3 4">
    <name type="scientific">Bacillus spongiae</name>
    <dbReference type="NCBI Taxonomy" id="2683610"/>
    <lineage>
        <taxon>Bacteria</taxon>
        <taxon>Bacillati</taxon>
        <taxon>Bacillota</taxon>
        <taxon>Bacilli</taxon>
        <taxon>Bacillales</taxon>
        <taxon>Bacillaceae</taxon>
        <taxon>Bacillus</taxon>
    </lineage>
</organism>
<keyword evidence="4" id="KW-1185">Reference proteome</keyword>
<evidence type="ECO:0000313" key="4">
    <source>
        <dbReference type="Proteomes" id="UP001312865"/>
    </source>
</evidence>
<dbReference type="Proteomes" id="UP001312865">
    <property type="component" value="Unassembled WGS sequence"/>
</dbReference>
<feature type="transmembrane region" description="Helical" evidence="1">
    <location>
        <begin position="209"/>
        <end position="231"/>
    </location>
</feature>
<feature type="domain" description="PDZ" evidence="2">
    <location>
        <begin position="310"/>
        <end position="350"/>
    </location>
</feature>
<feature type="transmembrane region" description="Helical" evidence="1">
    <location>
        <begin position="104"/>
        <end position="123"/>
    </location>
</feature>
<gene>
    <name evidence="3" type="ORF">WAK64_11270</name>
</gene>
<evidence type="ECO:0000259" key="2">
    <source>
        <dbReference type="Pfam" id="PF17820"/>
    </source>
</evidence>
<feature type="transmembrane region" description="Helical" evidence="1">
    <location>
        <begin position="251"/>
        <end position="281"/>
    </location>
</feature>
<keyword evidence="1" id="KW-0812">Transmembrane</keyword>
<dbReference type="SUPFAM" id="SSF50156">
    <property type="entry name" value="PDZ domain-like"/>
    <property type="match status" value="1"/>
</dbReference>
<dbReference type="RefSeq" id="WP_336587074.1">
    <property type="nucleotide sequence ID" value="NZ_JBBAXC010000008.1"/>
</dbReference>
<reference evidence="3 4" key="1">
    <citation type="journal article" date="2018" name="J. Microbiol.">
        <title>Bacillus spongiae sp. nov., isolated from sponge of Jeju Island.</title>
        <authorList>
            <person name="Lee G.E."/>
            <person name="Im W.T."/>
            <person name="Park J.S."/>
        </authorList>
    </citation>
    <scope>NUCLEOTIDE SEQUENCE [LARGE SCALE GENOMIC DNA]</scope>
    <source>
        <strain evidence="3 4">135PIL107-10</strain>
    </source>
</reference>
<feature type="transmembrane region" description="Helical" evidence="1">
    <location>
        <begin position="143"/>
        <end position="164"/>
    </location>
</feature>
<dbReference type="Gene3D" id="2.30.42.10">
    <property type="match status" value="1"/>
</dbReference>
<accession>A0ABU8HEI8</accession>
<evidence type="ECO:0000256" key="1">
    <source>
        <dbReference type="SAM" id="Phobius"/>
    </source>
</evidence>
<proteinExistence type="predicted"/>
<name>A0ABU8HEI8_9BACI</name>
<dbReference type="Pfam" id="PF17820">
    <property type="entry name" value="PDZ_6"/>
    <property type="match status" value="1"/>
</dbReference>
<protein>
    <submittedName>
        <fullName evidence="3">PDZ domain-containing protein</fullName>
    </submittedName>
</protein>
<feature type="transmembrane region" description="Helical" evidence="1">
    <location>
        <begin position="57"/>
        <end position="74"/>
    </location>
</feature>
<feature type="transmembrane region" description="Helical" evidence="1">
    <location>
        <begin position="185"/>
        <end position="203"/>
    </location>
</feature>
<evidence type="ECO:0000313" key="3">
    <source>
        <dbReference type="EMBL" id="MEI5907636.1"/>
    </source>
</evidence>
<keyword evidence="1" id="KW-0472">Membrane</keyword>
<comment type="caution">
    <text evidence="3">The sequence shown here is derived from an EMBL/GenBank/DDBJ whole genome shotgun (WGS) entry which is preliminary data.</text>
</comment>
<sequence length="398" mass="44794">MTEQLVMELLRGSSKLFLHPLFYLSFVVVFLVGYLRIQRERRDFHVRIYDMYQELRFLLPIGIVLGVVGSLITLGIGVSIPFSAIVVMGAITFILMISSKLRLVSAAYTIGTSYLILVIMDYFQWEFSVFNVTVTGHNVEELVGMTVLLALLLIIEGLIIQLNGAKQTSPQFTKSTRGLTVGTHISKRLWLLPMFLLIPGEGFSLPFDWWPIATVGEQSFLLILLPFPIGFYQRIQSTLPKRAIKETGKQVFWLGGFVGIAAASGYVSPTLSALAVAVAIVGREWVALKQRSQEDNRPYFFSPQDKGMMVLGVIPNSPADKLGLTIGEVIEKVNGFYVKDEQSFYDALQKNRAYCKIEVLDINQQIRFVKGALYEGDHHELGILFPKEDKQWEQAERA</sequence>